<evidence type="ECO:0000259" key="2">
    <source>
        <dbReference type="PROSITE" id="PS50943"/>
    </source>
</evidence>
<reference evidence="3 4" key="1">
    <citation type="submission" date="2023-05" db="EMBL/GenBank/DDBJ databases">
        <title>Genome sequence of Pinibacter sp. MAH-24.</title>
        <authorList>
            <person name="Huq M.A."/>
        </authorList>
    </citation>
    <scope>NUCLEOTIDE SEQUENCE [LARGE SCALE GENOMIC DNA]</scope>
    <source>
        <strain evidence="3 4">MAH-24</strain>
    </source>
</reference>
<proteinExistence type="predicted"/>
<dbReference type="Pfam" id="PF01381">
    <property type="entry name" value="HTH_3"/>
    <property type="match status" value="1"/>
</dbReference>
<evidence type="ECO:0000313" key="4">
    <source>
        <dbReference type="Proteomes" id="UP001226434"/>
    </source>
</evidence>
<dbReference type="Gene3D" id="1.10.260.40">
    <property type="entry name" value="lambda repressor-like DNA-binding domains"/>
    <property type="match status" value="1"/>
</dbReference>
<dbReference type="SMART" id="SM00530">
    <property type="entry name" value="HTH_XRE"/>
    <property type="match status" value="1"/>
</dbReference>
<dbReference type="RefSeq" id="WP_282336178.1">
    <property type="nucleotide sequence ID" value="NZ_JASBRG010000007.1"/>
</dbReference>
<dbReference type="CDD" id="cd00093">
    <property type="entry name" value="HTH_XRE"/>
    <property type="match status" value="1"/>
</dbReference>
<evidence type="ECO:0000313" key="3">
    <source>
        <dbReference type="EMBL" id="MDI3322055.1"/>
    </source>
</evidence>
<dbReference type="SUPFAM" id="SSF47413">
    <property type="entry name" value="lambda repressor-like DNA-binding domains"/>
    <property type="match status" value="1"/>
</dbReference>
<dbReference type="InterPro" id="IPR001387">
    <property type="entry name" value="Cro/C1-type_HTH"/>
</dbReference>
<dbReference type="PROSITE" id="PS50943">
    <property type="entry name" value="HTH_CROC1"/>
    <property type="match status" value="1"/>
</dbReference>
<dbReference type="InterPro" id="IPR010982">
    <property type="entry name" value="Lambda_DNA-bd_dom_sf"/>
</dbReference>
<comment type="caution">
    <text evidence="3">The sequence shown here is derived from an EMBL/GenBank/DDBJ whole genome shotgun (WGS) entry which is preliminary data.</text>
</comment>
<dbReference type="EMBL" id="JASBRG010000007">
    <property type="protein sequence ID" value="MDI3322055.1"/>
    <property type="molecule type" value="Genomic_DNA"/>
</dbReference>
<dbReference type="PANTHER" id="PTHR46558:SF4">
    <property type="entry name" value="DNA-BIDING PHAGE PROTEIN"/>
    <property type="match status" value="1"/>
</dbReference>
<keyword evidence="1" id="KW-0238">DNA-binding</keyword>
<feature type="domain" description="HTH cro/C1-type" evidence="2">
    <location>
        <begin position="5"/>
        <end position="59"/>
    </location>
</feature>
<name>A0ABT6RHL7_9BACT</name>
<keyword evidence="4" id="KW-1185">Reference proteome</keyword>
<organism evidence="3 4">
    <name type="scientific">Pinibacter soli</name>
    <dbReference type="NCBI Taxonomy" id="3044211"/>
    <lineage>
        <taxon>Bacteria</taxon>
        <taxon>Pseudomonadati</taxon>
        <taxon>Bacteroidota</taxon>
        <taxon>Chitinophagia</taxon>
        <taxon>Chitinophagales</taxon>
        <taxon>Chitinophagaceae</taxon>
        <taxon>Pinibacter</taxon>
    </lineage>
</organism>
<gene>
    <name evidence="3" type="ORF">QJ048_19845</name>
</gene>
<sequence>MKNTVKEERQRKQLTQVQLAELVGVSRQTIFSIEINKYVPSVILSIKIAKAFGKKVEDIFKLEVSD</sequence>
<dbReference type="Proteomes" id="UP001226434">
    <property type="component" value="Unassembled WGS sequence"/>
</dbReference>
<accession>A0ABT6RHL7</accession>
<dbReference type="PANTHER" id="PTHR46558">
    <property type="entry name" value="TRACRIPTIONAL REGULATORY PROTEIN-RELATED-RELATED"/>
    <property type="match status" value="1"/>
</dbReference>
<evidence type="ECO:0000256" key="1">
    <source>
        <dbReference type="ARBA" id="ARBA00023125"/>
    </source>
</evidence>
<protein>
    <submittedName>
        <fullName evidence="3">Helix-turn-helix transcriptional regulator</fullName>
    </submittedName>
</protein>